<protein>
    <recommendedName>
        <fullName evidence="3">Reverse transcriptase domain-containing protein</fullName>
    </recommendedName>
</protein>
<dbReference type="AlphaFoldDB" id="A0A016VR75"/>
<evidence type="ECO:0008006" key="3">
    <source>
        <dbReference type="Google" id="ProtNLM"/>
    </source>
</evidence>
<accession>A0A016VR75</accession>
<dbReference type="EMBL" id="JARK01001341">
    <property type="protein sequence ID" value="EYC29925.1"/>
    <property type="molecule type" value="Genomic_DNA"/>
</dbReference>
<organism evidence="1 2">
    <name type="scientific">Ancylostoma ceylanicum</name>
    <dbReference type="NCBI Taxonomy" id="53326"/>
    <lineage>
        <taxon>Eukaryota</taxon>
        <taxon>Metazoa</taxon>
        <taxon>Ecdysozoa</taxon>
        <taxon>Nematoda</taxon>
        <taxon>Chromadorea</taxon>
        <taxon>Rhabditida</taxon>
        <taxon>Rhabditina</taxon>
        <taxon>Rhabditomorpha</taxon>
        <taxon>Strongyloidea</taxon>
        <taxon>Ancylostomatidae</taxon>
        <taxon>Ancylostomatinae</taxon>
        <taxon>Ancylostoma</taxon>
    </lineage>
</organism>
<evidence type="ECO:0000313" key="2">
    <source>
        <dbReference type="Proteomes" id="UP000024635"/>
    </source>
</evidence>
<dbReference type="OrthoDB" id="409048at2759"/>
<name>A0A016VR75_9BILA</name>
<proteinExistence type="predicted"/>
<gene>
    <name evidence="1" type="primary">Acey_s0005.g2337</name>
    <name evidence="1" type="ORF">Y032_0005g2337</name>
</gene>
<dbReference type="Proteomes" id="UP000024635">
    <property type="component" value="Unassembled WGS sequence"/>
</dbReference>
<keyword evidence="2" id="KW-1185">Reference proteome</keyword>
<reference evidence="2" key="1">
    <citation type="journal article" date="2015" name="Nat. Genet.">
        <title>The genome and transcriptome of the zoonotic hookworm Ancylostoma ceylanicum identify infection-specific gene families.</title>
        <authorList>
            <person name="Schwarz E.M."/>
            <person name="Hu Y."/>
            <person name="Antoshechkin I."/>
            <person name="Miller M.M."/>
            <person name="Sternberg P.W."/>
            <person name="Aroian R.V."/>
        </authorList>
    </citation>
    <scope>NUCLEOTIDE SEQUENCE</scope>
    <source>
        <strain evidence="2">HY135</strain>
    </source>
</reference>
<comment type="caution">
    <text evidence="1">The sequence shown here is derived from an EMBL/GenBank/DDBJ whole genome shotgun (WGS) entry which is preliminary data.</text>
</comment>
<sequence>MLAESQTPKVWQMSTTVPVWKGKGDSADCSSYRPIRLLCHTMKIFERILHPRLRAIVSTTANQRLRYH</sequence>
<evidence type="ECO:0000313" key="1">
    <source>
        <dbReference type="EMBL" id="EYC29925.1"/>
    </source>
</evidence>